<dbReference type="CDD" id="cd00051">
    <property type="entry name" value="EFh"/>
    <property type="match status" value="1"/>
</dbReference>
<organism evidence="5 6">
    <name type="scientific">Perkinsus olseni</name>
    <name type="common">Perkinsus atlanticus</name>
    <dbReference type="NCBI Taxonomy" id="32597"/>
    <lineage>
        <taxon>Eukaryota</taxon>
        <taxon>Sar</taxon>
        <taxon>Alveolata</taxon>
        <taxon>Perkinsozoa</taxon>
        <taxon>Perkinsea</taxon>
        <taxon>Perkinsida</taxon>
        <taxon>Perkinsidae</taxon>
        <taxon>Perkinsus</taxon>
    </lineage>
</organism>
<keyword evidence="1" id="KW-0479">Metal-binding</keyword>
<dbReference type="EMBL" id="JABANM010036519">
    <property type="protein sequence ID" value="KAF4689571.1"/>
    <property type="molecule type" value="Genomic_DNA"/>
</dbReference>
<dbReference type="InterPro" id="IPR011992">
    <property type="entry name" value="EF-hand-dom_pair"/>
</dbReference>
<feature type="domain" description="EF-hand" evidence="4">
    <location>
        <begin position="61"/>
        <end position="96"/>
    </location>
</feature>
<dbReference type="PANTHER" id="PTHR34524">
    <property type="entry name" value="CALCYPHOSIN"/>
    <property type="match status" value="1"/>
</dbReference>
<evidence type="ECO:0000256" key="1">
    <source>
        <dbReference type="ARBA" id="ARBA00022723"/>
    </source>
</evidence>
<dbReference type="Gene3D" id="1.10.238.10">
    <property type="entry name" value="EF-hand"/>
    <property type="match status" value="2"/>
</dbReference>
<dbReference type="InterPro" id="IPR051581">
    <property type="entry name" value="Ca-bind"/>
</dbReference>
<keyword evidence="3" id="KW-0106">Calcium</keyword>
<comment type="caution">
    <text evidence="5">The sequence shown here is derived from an EMBL/GenBank/DDBJ whole genome shotgun (WGS) entry which is preliminary data.</text>
</comment>
<reference evidence="5 6" key="1">
    <citation type="submission" date="2020-04" db="EMBL/GenBank/DDBJ databases">
        <title>Perkinsus olseni comparative genomics.</title>
        <authorList>
            <person name="Bogema D.R."/>
        </authorList>
    </citation>
    <scope>NUCLEOTIDE SEQUENCE [LARGE SCALE GENOMIC DNA]</scope>
    <source>
        <strain evidence="5">ATCC PRA-205</strain>
    </source>
</reference>
<evidence type="ECO:0000313" key="5">
    <source>
        <dbReference type="EMBL" id="KAF4689571.1"/>
    </source>
</evidence>
<dbReference type="Pfam" id="PF13405">
    <property type="entry name" value="EF-hand_6"/>
    <property type="match status" value="1"/>
</dbReference>
<protein>
    <recommendedName>
        <fullName evidence="4">EF-hand domain-containing protein</fullName>
    </recommendedName>
</protein>
<dbReference type="Pfam" id="PF13499">
    <property type="entry name" value="EF-hand_7"/>
    <property type="match status" value="1"/>
</dbReference>
<feature type="non-terminal residue" evidence="5">
    <location>
        <position position="1"/>
    </location>
</feature>
<name>A0A7J6P2Q1_PEROL</name>
<keyword evidence="2" id="KW-0677">Repeat</keyword>
<dbReference type="SUPFAM" id="SSF47473">
    <property type="entry name" value="EF-hand"/>
    <property type="match status" value="1"/>
</dbReference>
<accession>A0A7J6P2Q1</accession>
<dbReference type="InterPro" id="IPR002048">
    <property type="entry name" value="EF_hand_dom"/>
</dbReference>
<dbReference type="GO" id="GO:0005509">
    <property type="term" value="F:calcium ion binding"/>
    <property type="evidence" value="ECO:0007669"/>
    <property type="project" value="InterPro"/>
</dbReference>
<dbReference type="PROSITE" id="PS50222">
    <property type="entry name" value="EF_HAND_2"/>
    <property type="match status" value="1"/>
</dbReference>
<evidence type="ECO:0000313" key="6">
    <source>
        <dbReference type="Proteomes" id="UP000574390"/>
    </source>
</evidence>
<gene>
    <name evidence="5" type="ORF">FOZ62_006216</name>
</gene>
<dbReference type="PANTHER" id="PTHR34524:SF6">
    <property type="entry name" value="CALCYPHOSINE LIKE"/>
    <property type="match status" value="1"/>
</dbReference>
<proteinExistence type="predicted"/>
<dbReference type="AlphaFoldDB" id="A0A7J6P2Q1"/>
<sequence>ALDTRGTGTISAQDLMAVLRHHLNVDQSEARFIFQRIDAGQGGEIHYSEFLAAAMSARMVIQEKQIREMFARMDTDGTGKITADNLREVHEFEAVLLDRVAHNDQTVKIARLPGEETESVEEGYDPLWEKITGQKASSFDQRAPALKPKSFADEAIGTTMEKSNTKRSRFDWEQLARLGRKLVSDRTAYDASAKRHPHSVT</sequence>
<evidence type="ECO:0000259" key="4">
    <source>
        <dbReference type="PROSITE" id="PS50222"/>
    </source>
</evidence>
<evidence type="ECO:0000256" key="3">
    <source>
        <dbReference type="ARBA" id="ARBA00022837"/>
    </source>
</evidence>
<evidence type="ECO:0000256" key="2">
    <source>
        <dbReference type="ARBA" id="ARBA00022737"/>
    </source>
</evidence>
<dbReference type="Proteomes" id="UP000574390">
    <property type="component" value="Unassembled WGS sequence"/>
</dbReference>